<comment type="caution">
    <text evidence="2">The sequence shown here is derived from an EMBL/GenBank/DDBJ whole genome shotgun (WGS) entry which is preliminary data.</text>
</comment>
<dbReference type="EMBL" id="PDKK01000007">
    <property type="protein sequence ID" value="RXK05138.1"/>
    <property type="molecule type" value="Genomic_DNA"/>
</dbReference>
<keyword evidence="1" id="KW-0812">Transmembrane</keyword>
<proteinExistence type="predicted"/>
<keyword evidence="1" id="KW-0472">Membrane</keyword>
<organism evidence="2 3">
    <name type="scientific">Halarcobacter ebronensis</name>
    <dbReference type="NCBI Taxonomy" id="1462615"/>
    <lineage>
        <taxon>Bacteria</taxon>
        <taxon>Pseudomonadati</taxon>
        <taxon>Campylobacterota</taxon>
        <taxon>Epsilonproteobacteria</taxon>
        <taxon>Campylobacterales</taxon>
        <taxon>Arcobacteraceae</taxon>
        <taxon>Halarcobacter</taxon>
    </lineage>
</organism>
<dbReference type="Proteomes" id="UP000289758">
    <property type="component" value="Unassembled WGS sequence"/>
</dbReference>
<evidence type="ECO:0000313" key="2">
    <source>
        <dbReference type="EMBL" id="RXK05138.1"/>
    </source>
</evidence>
<accession>A0A4Q1APT6</accession>
<evidence type="ECO:0000256" key="1">
    <source>
        <dbReference type="SAM" id="Phobius"/>
    </source>
</evidence>
<protein>
    <submittedName>
        <fullName evidence="2">Uncharacterized protein</fullName>
    </submittedName>
</protein>
<gene>
    <name evidence="2" type="ORF">CRV07_08975</name>
</gene>
<reference evidence="2 3" key="1">
    <citation type="submission" date="2017-10" db="EMBL/GenBank/DDBJ databases">
        <title>Genomics of the genus Arcobacter.</title>
        <authorList>
            <person name="Perez-Cataluna A."/>
            <person name="Figueras M.J."/>
        </authorList>
    </citation>
    <scope>NUCLEOTIDE SEQUENCE [LARGE SCALE GENOMIC DNA]</scope>
    <source>
        <strain evidence="2 3">CECT 8441</strain>
    </source>
</reference>
<dbReference type="AlphaFoldDB" id="A0A4Q1APT6"/>
<feature type="transmembrane region" description="Helical" evidence="1">
    <location>
        <begin position="12"/>
        <end position="34"/>
    </location>
</feature>
<evidence type="ECO:0000313" key="3">
    <source>
        <dbReference type="Proteomes" id="UP000289758"/>
    </source>
</evidence>
<keyword evidence="1" id="KW-1133">Transmembrane helix</keyword>
<keyword evidence="3" id="KW-1185">Reference proteome</keyword>
<sequence>MQKRESLAKSTFKYLLASFFVWCFPLGAIIYNTIIGEDIIQLNILLGFITGVIINIIWDYLQICRQKKEYHKYYL</sequence>
<name>A0A4Q1APT6_9BACT</name>
<feature type="transmembrane region" description="Helical" evidence="1">
    <location>
        <begin position="40"/>
        <end position="61"/>
    </location>
</feature>